<dbReference type="OrthoDB" id="2415604at2759"/>
<evidence type="ECO:0000313" key="2">
    <source>
        <dbReference type="Proteomes" id="UP000266861"/>
    </source>
</evidence>
<dbReference type="Proteomes" id="UP000266861">
    <property type="component" value="Unassembled WGS sequence"/>
</dbReference>
<evidence type="ECO:0000313" key="1">
    <source>
        <dbReference type="EMBL" id="RHZ72317.1"/>
    </source>
</evidence>
<reference evidence="1 2" key="1">
    <citation type="submission" date="2018-08" db="EMBL/GenBank/DDBJ databases">
        <title>Genome and evolution of the arbuscular mycorrhizal fungus Diversispora epigaea (formerly Glomus versiforme) and its bacterial endosymbionts.</title>
        <authorList>
            <person name="Sun X."/>
            <person name="Fei Z."/>
            <person name="Harrison M."/>
        </authorList>
    </citation>
    <scope>NUCLEOTIDE SEQUENCE [LARGE SCALE GENOMIC DNA]</scope>
    <source>
        <strain evidence="1 2">IT104</strain>
    </source>
</reference>
<gene>
    <name evidence="1" type="ORF">Glove_243g115</name>
</gene>
<proteinExistence type="predicted"/>
<keyword evidence="2" id="KW-1185">Reference proteome</keyword>
<name>A0A397IBV6_9GLOM</name>
<dbReference type="AlphaFoldDB" id="A0A397IBV6"/>
<comment type="caution">
    <text evidence="1">The sequence shown here is derived from an EMBL/GenBank/DDBJ whole genome shotgun (WGS) entry which is preliminary data.</text>
</comment>
<dbReference type="EMBL" id="PQFF01000225">
    <property type="protein sequence ID" value="RHZ72317.1"/>
    <property type="molecule type" value="Genomic_DNA"/>
</dbReference>
<organism evidence="1 2">
    <name type="scientific">Diversispora epigaea</name>
    <dbReference type="NCBI Taxonomy" id="1348612"/>
    <lineage>
        <taxon>Eukaryota</taxon>
        <taxon>Fungi</taxon>
        <taxon>Fungi incertae sedis</taxon>
        <taxon>Mucoromycota</taxon>
        <taxon>Glomeromycotina</taxon>
        <taxon>Glomeromycetes</taxon>
        <taxon>Diversisporales</taxon>
        <taxon>Diversisporaceae</taxon>
        <taxon>Diversispora</taxon>
    </lineage>
</organism>
<protein>
    <submittedName>
        <fullName evidence="1">Uncharacterized protein</fullName>
    </submittedName>
</protein>
<sequence length="73" mass="8445">MIGEYLCPFIHNSGDVCNRSCMRPEGCGLHYKAKKRVPCSECGELTRSGSGRCRLHIRGYYISRHYRKYLSRS</sequence>
<accession>A0A397IBV6</accession>